<keyword evidence="2" id="KW-1185">Reference proteome</keyword>
<accession>A0AC61NN71</accession>
<dbReference type="EC" id="2.4.1.182" evidence="1"/>
<gene>
    <name evidence="1" type="primary">lpxB</name>
    <name evidence="1" type="ORF">K4L44_13505</name>
</gene>
<sequence length="373" mass="42721">MRYFIIAGEASGDLHGANLMKGLKSKDKEATFRYFGGDQMASVSDGMIKHYKKMAFMGFLSVVMNLGEIKRNFKLAEKEILDFNPDVVILIDYPGFNLRVAKIAKKYGFKTFYYISPKIWAWKEGRIKRIKQYVDKMFTILPFETSFYKKHNYPVTFVGNPTVDELLYQKQWDTKEQFYEENKLDNRPIVALLAGSRVQEIKRLLPIMAKVSTFYPNFQFVIGGAPAINESLYNQYKQGADIKIVFGKTHNLLKHSHSAVVASGTAALEAGVIGTPQIVCYKVELGRIATILRRLFLKIPYFSLVNLILDREAVKEIFQEQCNVQNVKKELDLLILDTSYRQQIFDSYSEMLNKLDGKDAGDRASEEIIKSLS</sequence>
<keyword evidence="1" id="KW-0328">Glycosyltransferase</keyword>
<evidence type="ECO:0000313" key="1">
    <source>
        <dbReference type="EMBL" id="QZE13579.1"/>
    </source>
</evidence>
<keyword evidence="1" id="KW-0808">Transferase</keyword>
<proteinExistence type="predicted"/>
<evidence type="ECO:0000313" key="2">
    <source>
        <dbReference type="Proteomes" id="UP000826212"/>
    </source>
</evidence>
<name>A0AC61NN71_9BACT</name>
<protein>
    <submittedName>
        <fullName evidence="1">Lipid-A-disaccharide synthase</fullName>
        <ecNumber evidence="1">2.4.1.182</ecNumber>
    </submittedName>
</protein>
<dbReference type="EMBL" id="CP081303">
    <property type="protein sequence ID" value="QZE13579.1"/>
    <property type="molecule type" value="Genomic_DNA"/>
</dbReference>
<reference evidence="1" key="1">
    <citation type="submission" date="2021-08" db="EMBL/GenBank/DDBJ databases">
        <title>Novel anaerobic bacterium isolated from sea squirt in East Sea, Republic of Korea.</title>
        <authorList>
            <person name="Nguyen T.H."/>
            <person name="Li Z."/>
            <person name="Lee Y.-J."/>
            <person name="Ko J."/>
            <person name="Kim S.-G."/>
        </authorList>
    </citation>
    <scope>NUCLEOTIDE SEQUENCE</scope>
    <source>
        <strain evidence="1">KCTC 25031</strain>
    </source>
</reference>
<dbReference type="Proteomes" id="UP000826212">
    <property type="component" value="Chromosome"/>
</dbReference>
<organism evidence="1 2">
    <name type="scientific">Halosquirtibacter laminarini</name>
    <dbReference type="NCBI Taxonomy" id="3374600"/>
    <lineage>
        <taxon>Bacteria</taxon>
        <taxon>Pseudomonadati</taxon>
        <taxon>Bacteroidota</taxon>
        <taxon>Bacteroidia</taxon>
        <taxon>Marinilabiliales</taxon>
        <taxon>Prolixibacteraceae</taxon>
        <taxon>Halosquirtibacter</taxon>
    </lineage>
</organism>